<dbReference type="OMA" id="SEAHEVK"/>
<reference evidence="3 4" key="1">
    <citation type="journal article" date="2014" name="Nat. Commun.">
        <title>Klebsormidium flaccidum genome reveals primary factors for plant terrestrial adaptation.</title>
        <authorList>
            <person name="Hori K."/>
            <person name="Maruyama F."/>
            <person name="Fujisawa T."/>
            <person name="Togashi T."/>
            <person name="Yamamoto N."/>
            <person name="Seo M."/>
            <person name="Sato S."/>
            <person name="Yamada T."/>
            <person name="Mori H."/>
            <person name="Tajima N."/>
            <person name="Moriyama T."/>
            <person name="Ikeuchi M."/>
            <person name="Watanabe M."/>
            <person name="Wada H."/>
            <person name="Kobayashi K."/>
            <person name="Saito M."/>
            <person name="Masuda T."/>
            <person name="Sasaki-Sekimoto Y."/>
            <person name="Mashiguchi K."/>
            <person name="Awai K."/>
            <person name="Shimojima M."/>
            <person name="Masuda S."/>
            <person name="Iwai M."/>
            <person name="Nobusawa T."/>
            <person name="Narise T."/>
            <person name="Kondo S."/>
            <person name="Saito H."/>
            <person name="Sato R."/>
            <person name="Murakawa M."/>
            <person name="Ihara Y."/>
            <person name="Oshima-Yamada Y."/>
            <person name="Ohtaka K."/>
            <person name="Satoh M."/>
            <person name="Sonobe K."/>
            <person name="Ishii M."/>
            <person name="Ohtani R."/>
            <person name="Kanamori-Sato M."/>
            <person name="Honoki R."/>
            <person name="Miyazaki D."/>
            <person name="Mochizuki H."/>
            <person name="Umetsu J."/>
            <person name="Higashi K."/>
            <person name="Shibata D."/>
            <person name="Kamiya Y."/>
            <person name="Sato N."/>
            <person name="Nakamura Y."/>
            <person name="Tabata S."/>
            <person name="Ida S."/>
            <person name="Kurokawa K."/>
            <person name="Ohta H."/>
        </authorList>
    </citation>
    <scope>NUCLEOTIDE SEQUENCE [LARGE SCALE GENOMIC DNA]</scope>
    <source>
        <strain evidence="3 4">NIES-2285</strain>
    </source>
</reference>
<keyword evidence="4" id="KW-1185">Reference proteome</keyword>
<dbReference type="Proteomes" id="UP000054558">
    <property type="component" value="Unassembled WGS sequence"/>
</dbReference>
<accession>A0A1Y1I462</accession>
<dbReference type="GO" id="GO:0004672">
    <property type="term" value="F:protein kinase activity"/>
    <property type="evidence" value="ECO:0007669"/>
    <property type="project" value="InterPro"/>
</dbReference>
<dbReference type="OrthoDB" id="25592at2759"/>
<organism evidence="3 4">
    <name type="scientific">Klebsormidium nitens</name>
    <name type="common">Green alga</name>
    <name type="synonym">Ulothrix nitens</name>
    <dbReference type="NCBI Taxonomy" id="105231"/>
    <lineage>
        <taxon>Eukaryota</taxon>
        <taxon>Viridiplantae</taxon>
        <taxon>Streptophyta</taxon>
        <taxon>Klebsormidiophyceae</taxon>
        <taxon>Klebsormidiales</taxon>
        <taxon>Klebsormidiaceae</taxon>
        <taxon>Klebsormidium</taxon>
    </lineage>
</organism>
<dbReference type="Pfam" id="PF00069">
    <property type="entry name" value="Pkinase"/>
    <property type="match status" value="1"/>
</dbReference>
<dbReference type="InterPro" id="IPR011009">
    <property type="entry name" value="Kinase-like_dom_sf"/>
</dbReference>
<dbReference type="PROSITE" id="PS00108">
    <property type="entry name" value="PROTEIN_KINASE_ST"/>
    <property type="match status" value="1"/>
</dbReference>
<feature type="region of interest" description="Disordered" evidence="1">
    <location>
        <begin position="71"/>
        <end position="96"/>
    </location>
</feature>
<keyword evidence="3" id="KW-0418">Kinase</keyword>
<dbReference type="PROSITE" id="PS50011">
    <property type="entry name" value="PROTEIN_KINASE_DOM"/>
    <property type="match status" value="1"/>
</dbReference>
<feature type="domain" description="Protein kinase" evidence="2">
    <location>
        <begin position="385"/>
        <end position="631"/>
    </location>
</feature>
<dbReference type="InterPro" id="IPR008271">
    <property type="entry name" value="Ser/Thr_kinase_AS"/>
</dbReference>
<gene>
    <name evidence="3" type="ORF">KFL_001520070</name>
</gene>
<dbReference type="STRING" id="105231.A0A1Y1I462"/>
<dbReference type="AlphaFoldDB" id="A0A1Y1I462"/>
<dbReference type="EMBL" id="DF237101">
    <property type="protein sequence ID" value="GAQ83537.1"/>
    <property type="molecule type" value="Genomic_DNA"/>
</dbReference>
<proteinExistence type="predicted"/>
<sequence length="631" mass="70023">MVTIRQALESVLGATSADVGCILLHLEKAGFRSDEAAEGVFKHVKAENLPQPAEAAPLTFKQKLILDEAVSSATESSNKPQRKVSRTGLRSRPSATMPVQEVDERKLWDQHVASRPVRAQCLTWDADDPATTSWLPLADDILVEARWLHLRLFEGLNRGDIQGIIEGTGYEPVWHPALLRFFQAAAGGQPGVKYERELESPGDSAREDIRGLIMRPSEGQPPLAPGECKTDFKPSTSDAIFHNGQQDGIAKLFKVCWSKYCGYGRTFICAFAVLFKAIWIVRLRFVGTPDKDLPTPSADSDESVLLGCDVVPHFPSSFEIDQSDPCLLCPDTLTLLKTEPSIHDLSELLLESGFRRGSFRATPGFHLLVRSVLGQCKLWGLQAVETLVLKLDTGASWGLRKPECEVVAMGARSLVLRRQAADNFVIKVGAKETIEMEAKIHDRVDGKRCPHIRSLELDEHGWGMRGTVHGAGDGLAFMCLAEFCTGSLEPHHVASPVRFQEFFTQAQQALHVLHENGILHRDLKADNMLLTSNGKLLLNDFDVSTFKDDKRGLKALVGNDYCRSPFFEQNHVSNKTDYTIRDDRMGLVLAFLQLRGRTGSSFKDKYALLTAAKRDKDCPPEMQQWIKDAGL</sequence>
<evidence type="ECO:0000259" key="2">
    <source>
        <dbReference type="PROSITE" id="PS50011"/>
    </source>
</evidence>
<keyword evidence="3" id="KW-0808">Transferase</keyword>
<evidence type="ECO:0000313" key="4">
    <source>
        <dbReference type="Proteomes" id="UP000054558"/>
    </source>
</evidence>
<dbReference type="InterPro" id="IPR000719">
    <property type="entry name" value="Prot_kinase_dom"/>
</dbReference>
<dbReference type="SUPFAM" id="SSF56112">
    <property type="entry name" value="Protein kinase-like (PK-like)"/>
    <property type="match status" value="1"/>
</dbReference>
<dbReference type="GO" id="GO:0005524">
    <property type="term" value="F:ATP binding"/>
    <property type="evidence" value="ECO:0007669"/>
    <property type="project" value="InterPro"/>
</dbReference>
<dbReference type="PANTHER" id="PTHR24361">
    <property type="entry name" value="MITOGEN-ACTIVATED KINASE KINASE KINASE"/>
    <property type="match status" value="1"/>
</dbReference>
<evidence type="ECO:0000256" key="1">
    <source>
        <dbReference type="SAM" id="MobiDB-lite"/>
    </source>
</evidence>
<name>A0A1Y1I462_KLENI</name>
<evidence type="ECO:0000313" key="3">
    <source>
        <dbReference type="EMBL" id="GAQ83537.1"/>
    </source>
</evidence>
<dbReference type="SMART" id="SM00220">
    <property type="entry name" value="S_TKc"/>
    <property type="match status" value="1"/>
</dbReference>
<dbReference type="PANTHER" id="PTHR24361:SF613">
    <property type="entry name" value="NUCLEAR RECEPTOR-BINDING PROTEIN-RELATED"/>
    <property type="match status" value="1"/>
</dbReference>
<protein>
    <submittedName>
        <fullName evidence="3">Protein kinase-like domain containing protein</fullName>
    </submittedName>
</protein>
<dbReference type="Gene3D" id="1.10.510.10">
    <property type="entry name" value="Transferase(Phosphotransferase) domain 1"/>
    <property type="match status" value="1"/>
</dbReference>
<dbReference type="InterPro" id="IPR053235">
    <property type="entry name" value="Ser_Thr_kinase"/>
</dbReference>